<evidence type="ECO:0000259" key="1">
    <source>
        <dbReference type="Pfam" id="PF05076"/>
    </source>
</evidence>
<dbReference type="EMBL" id="JBBBDM010000010">
    <property type="protein sequence ID" value="MEI5688581.1"/>
    <property type="molecule type" value="Genomic_DNA"/>
</dbReference>
<evidence type="ECO:0000313" key="3">
    <source>
        <dbReference type="Proteomes" id="UP001367771"/>
    </source>
</evidence>
<dbReference type="SUPFAM" id="SSF103359">
    <property type="entry name" value="Suppressor of Fused, N-terminal domain"/>
    <property type="match status" value="1"/>
</dbReference>
<name>A0ABU8H6L7_9SPHN</name>
<dbReference type="Proteomes" id="UP001367771">
    <property type="component" value="Unassembled WGS sequence"/>
</dbReference>
<accession>A0ABU8H6L7</accession>
<reference evidence="2 3" key="1">
    <citation type="journal article" date="2013" name="Int. J. Syst. Evol. Microbiol.">
        <title>Sphingomonas kyungheensis sp. nov., a bacterium with ginsenoside-converting activity isolated from soil of a ginseng field.</title>
        <authorList>
            <person name="Son H.M."/>
            <person name="Yang J.E."/>
            <person name="Park Y."/>
            <person name="Han C.K."/>
            <person name="Kim S.G."/>
            <person name="Kook M."/>
            <person name="Yi T.H."/>
        </authorList>
    </citation>
    <scope>NUCLEOTIDE SEQUENCE [LARGE SCALE GENOMIC DNA]</scope>
    <source>
        <strain evidence="2 3">LMG 26582</strain>
    </source>
</reference>
<dbReference type="InterPro" id="IPR037181">
    <property type="entry name" value="SUFU_N"/>
</dbReference>
<keyword evidence="3" id="KW-1185">Reference proteome</keyword>
<proteinExistence type="predicted"/>
<organism evidence="2 3">
    <name type="scientific">Sphingomonas kyungheensis</name>
    <dbReference type="NCBI Taxonomy" id="1069987"/>
    <lineage>
        <taxon>Bacteria</taxon>
        <taxon>Pseudomonadati</taxon>
        <taxon>Pseudomonadota</taxon>
        <taxon>Alphaproteobacteria</taxon>
        <taxon>Sphingomonadales</taxon>
        <taxon>Sphingomonadaceae</taxon>
        <taxon>Sphingomonas</taxon>
    </lineage>
</organism>
<comment type="caution">
    <text evidence="2">The sequence shown here is derived from an EMBL/GenBank/DDBJ whole genome shotgun (WGS) entry which is preliminary data.</text>
</comment>
<dbReference type="RefSeq" id="WP_336545904.1">
    <property type="nucleotide sequence ID" value="NZ_JBBBDM010000010.1"/>
</dbReference>
<feature type="domain" description="Suppressor of fused-like" evidence="1">
    <location>
        <begin position="42"/>
        <end position="203"/>
    </location>
</feature>
<dbReference type="Pfam" id="PF05076">
    <property type="entry name" value="SUFU"/>
    <property type="match status" value="1"/>
</dbReference>
<sequence>MTEGDDAATAGWDAIRAACTHLYPQQEPRHYGSSLPFGFDGNPLDGISAWKRAEPIPHRHCVGFGLTDLYSKDSEDEEASGHGFELTFRLRCDPADEDPPGWAISLMQNLARYVVTLGNALRDGEWMARNGSIALDTDTQLRGLAFVADPKLPPIATPNGSVAFVQIVGLILEEMEAGKHWQTRGVLAALLPHLPLWITDLARASLLDRPDVRDAVETGRDRDGSSMGMLFVPTVACSQQGDPSAPRH</sequence>
<dbReference type="PANTHER" id="PTHR10928:SF2">
    <property type="entry name" value="SUPPRESSOR OF FUSED HOMOLOG"/>
    <property type="match status" value="1"/>
</dbReference>
<dbReference type="InterPro" id="IPR020941">
    <property type="entry name" value="SUFU-like_domain"/>
</dbReference>
<dbReference type="PANTHER" id="PTHR10928">
    <property type="entry name" value="SUPPRESSOR OF FUSED"/>
    <property type="match status" value="1"/>
</dbReference>
<protein>
    <submittedName>
        <fullName evidence="2">Suppressor of fused domain protein</fullName>
    </submittedName>
</protein>
<gene>
    <name evidence="2" type="ORF">V8201_15920</name>
</gene>
<dbReference type="InterPro" id="IPR007768">
    <property type="entry name" value="Suppressor_of_fused"/>
</dbReference>
<evidence type="ECO:0000313" key="2">
    <source>
        <dbReference type="EMBL" id="MEI5688581.1"/>
    </source>
</evidence>